<keyword evidence="4" id="KW-1185">Reference proteome</keyword>
<proteinExistence type="predicted"/>
<organism evidence="3 4">
    <name type="scientific">Atta colombica</name>
    <dbReference type="NCBI Taxonomy" id="520822"/>
    <lineage>
        <taxon>Eukaryota</taxon>
        <taxon>Metazoa</taxon>
        <taxon>Ecdysozoa</taxon>
        <taxon>Arthropoda</taxon>
        <taxon>Hexapoda</taxon>
        <taxon>Insecta</taxon>
        <taxon>Pterygota</taxon>
        <taxon>Neoptera</taxon>
        <taxon>Endopterygota</taxon>
        <taxon>Hymenoptera</taxon>
        <taxon>Apocrita</taxon>
        <taxon>Aculeata</taxon>
        <taxon>Formicoidea</taxon>
        <taxon>Formicidae</taxon>
        <taxon>Myrmicinae</taxon>
        <taxon>Atta</taxon>
    </lineage>
</organism>
<reference evidence="3 4" key="1">
    <citation type="submission" date="2015-09" db="EMBL/GenBank/DDBJ databases">
        <title>Atta colombica WGS genome.</title>
        <authorList>
            <person name="Nygaard S."/>
            <person name="Hu H."/>
            <person name="Boomsma J."/>
            <person name="Zhang G."/>
        </authorList>
    </citation>
    <scope>NUCLEOTIDE SEQUENCE [LARGE SCALE GENOMIC DNA]</scope>
    <source>
        <strain evidence="3">Treedump-2</strain>
        <tissue evidence="3">Whole body</tissue>
    </source>
</reference>
<evidence type="ECO:0000313" key="3">
    <source>
        <dbReference type="EMBL" id="KYM75802.1"/>
    </source>
</evidence>
<feature type="compositionally biased region" description="Basic and acidic residues" evidence="1">
    <location>
        <begin position="168"/>
        <end position="186"/>
    </location>
</feature>
<evidence type="ECO:0000256" key="2">
    <source>
        <dbReference type="SAM" id="SignalP"/>
    </source>
</evidence>
<keyword evidence="2" id="KW-0732">Signal</keyword>
<dbReference type="EMBL" id="KQ976738">
    <property type="protein sequence ID" value="KYM75802.1"/>
    <property type="molecule type" value="Genomic_DNA"/>
</dbReference>
<name>A0A195AUR4_9HYME</name>
<feature type="compositionally biased region" description="Polar residues" evidence="1">
    <location>
        <begin position="246"/>
        <end position="263"/>
    </location>
</feature>
<feature type="region of interest" description="Disordered" evidence="1">
    <location>
        <begin position="152"/>
        <end position="205"/>
    </location>
</feature>
<sequence>MMFPYRELFLAVAISLTSVVLADVIVQPGYDHSGKNPYYTQPASHRINSQTEQYHTKQLPNHELRYLQSARTVYPYYESKDSSNLMGYPYHPFHHYSPYHHFSPRNHPHYARIGSHGYSRPSVFVGYRQPSIGHYHWGSPYHHYHRYRRSLDSDSTNTKSSESANVAHDNDVASKSPLTDDKHPKATDSLFPEQEPTDTNDKHVENRQITIEPIIGPPRLFGIYPQNVQFSDEHARENTMQGVMQFSSNPSTLNFDENSQENQQDCDKNSHLVNNKFFSHMKSEQFPKESSNDNYNSKTASSKWTDNFDKLLSDNMRHQWTEYYHTYTPSYTSISASQPPTLETLYANLLHKYKMLLQIVKRYGITTVQTRQNNIKPILFYPQKFSSTTDAPITNNEENTLWTPNTIEITRYLKQDLPESYIPSVSDFDQDNYHCLNCYENTLNYFSDDLKDNLDFQKNSNSAYSIEPSISIPNYNHIPNYDSNYASDVDISAVSDYEIHKD</sequence>
<evidence type="ECO:0000313" key="4">
    <source>
        <dbReference type="Proteomes" id="UP000078540"/>
    </source>
</evidence>
<dbReference type="KEGG" id="acoc:108693463"/>
<accession>A0A195AUR4</accession>
<feature type="chain" id="PRO_5008269124" evidence="2">
    <location>
        <begin position="23"/>
        <end position="502"/>
    </location>
</feature>
<gene>
    <name evidence="3" type="ORF">ALC53_13866</name>
</gene>
<evidence type="ECO:0000256" key="1">
    <source>
        <dbReference type="SAM" id="MobiDB-lite"/>
    </source>
</evidence>
<feature type="region of interest" description="Disordered" evidence="1">
    <location>
        <begin position="246"/>
        <end position="266"/>
    </location>
</feature>
<dbReference type="AlphaFoldDB" id="A0A195AUR4"/>
<feature type="compositionally biased region" description="Polar residues" evidence="1">
    <location>
        <begin position="153"/>
        <end position="164"/>
    </location>
</feature>
<protein>
    <submittedName>
        <fullName evidence="3">Uncharacterized protein</fullName>
    </submittedName>
</protein>
<dbReference type="Proteomes" id="UP000078540">
    <property type="component" value="Unassembled WGS sequence"/>
</dbReference>
<feature type="signal peptide" evidence="2">
    <location>
        <begin position="1"/>
        <end position="22"/>
    </location>
</feature>